<organism evidence="2 3">
    <name type="scientific">Acanthamoeba castellanii (strain ATCC 30010 / Neff)</name>
    <dbReference type="NCBI Taxonomy" id="1257118"/>
    <lineage>
        <taxon>Eukaryota</taxon>
        <taxon>Amoebozoa</taxon>
        <taxon>Discosea</taxon>
        <taxon>Longamoebia</taxon>
        <taxon>Centramoebida</taxon>
        <taxon>Acanthamoebidae</taxon>
        <taxon>Acanthamoeba</taxon>
    </lineage>
</organism>
<dbReference type="EMBL" id="KB007817">
    <property type="protein sequence ID" value="ELR24485.1"/>
    <property type="molecule type" value="Genomic_DNA"/>
</dbReference>
<dbReference type="KEGG" id="acan:ACA1_006190"/>
<sequence>MSKTKCARAVRVGDTILIAKGDGQLVALDSSGKTVTDLTIVSNTLRQGIKDAYDEVEEVSLCVVRCMGQQAVTDYVVANRNLRAQPTE</sequence>
<dbReference type="GO" id="GO:0003723">
    <property type="term" value="F:RNA binding"/>
    <property type="evidence" value="ECO:0007669"/>
    <property type="project" value="InterPro"/>
</dbReference>
<dbReference type="GeneID" id="14925510"/>
<dbReference type="Proteomes" id="UP000011083">
    <property type="component" value="Unassembled WGS sequence"/>
</dbReference>
<gene>
    <name evidence="2" type="ORF">ACA1_006190</name>
</gene>
<keyword evidence="3" id="KW-1185">Reference proteome</keyword>
<feature type="domain" description="Translation initiation factor 5A C-terminal" evidence="1">
    <location>
        <begin position="17"/>
        <end position="74"/>
    </location>
</feature>
<evidence type="ECO:0000313" key="3">
    <source>
        <dbReference type="Proteomes" id="UP000011083"/>
    </source>
</evidence>
<dbReference type="Pfam" id="PF01287">
    <property type="entry name" value="eIF-5a"/>
    <property type="match status" value="1"/>
</dbReference>
<dbReference type="Gene3D" id="2.40.50.140">
    <property type="entry name" value="Nucleic acid-binding proteins"/>
    <property type="match status" value="1"/>
</dbReference>
<proteinExistence type="predicted"/>
<dbReference type="GO" id="GO:0003746">
    <property type="term" value="F:translation elongation factor activity"/>
    <property type="evidence" value="ECO:0007669"/>
    <property type="project" value="InterPro"/>
</dbReference>
<evidence type="ECO:0000313" key="2">
    <source>
        <dbReference type="EMBL" id="ELR24485.1"/>
    </source>
</evidence>
<dbReference type="GO" id="GO:0045905">
    <property type="term" value="P:positive regulation of translational termination"/>
    <property type="evidence" value="ECO:0007669"/>
    <property type="project" value="InterPro"/>
</dbReference>
<accession>L8HH38</accession>
<protein>
    <recommendedName>
        <fullName evidence="1">Translation initiation factor 5A C-terminal domain-containing protein</fullName>
    </recommendedName>
</protein>
<dbReference type="GO" id="GO:0045901">
    <property type="term" value="P:positive regulation of translational elongation"/>
    <property type="evidence" value="ECO:0007669"/>
    <property type="project" value="InterPro"/>
</dbReference>
<dbReference type="RefSeq" id="XP_004355059.1">
    <property type="nucleotide sequence ID" value="XM_004355007.1"/>
</dbReference>
<dbReference type="InterPro" id="IPR020189">
    <property type="entry name" value="IF5A_C"/>
</dbReference>
<evidence type="ECO:0000259" key="1">
    <source>
        <dbReference type="Pfam" id="PF01287"/>
    </source>
</evidence>
<dbReference type="VEuPathDB" id="AmoebaDB:ACA1_006190"/>
<dbReference type="InterPro" id="IPR012340">
    <property type="entry name" value="NA-bd_OB-fold"/>
</dbReference>
<reference evidence="2 3" key="1">
    <citation type="journal article" date="2013" name="Genome Biol.">
        <title>Genome of Acanthamoeba castellanii highlights extensive lateral gene transfer and early evolution of tyrosine kinase signaling.</title>
        <authorList>
            <person name="Clarke M."/>
            <person name="Lohan A.J."/>
            <person name="Liu B."/>
            <person name="Lagkouvardos I."/>
            <person name="Roy S."/>
            <person name="Zafar N."/>
            <person name="Bertelli C."/>
            <person name="Schilde C."/>
            <person name="Kianianmomeni A."/>
            <person name="Burglin T.R."/>
            <person name="Frech C."/>
            <person name="Turcotte B."/>
            <person name="Kopec K.O."/>
            <person name="Synnott J.M."/>
            <person name="Choo C."/>
            <person name="Paponov I."/>
            <person name="Finkler A."/>
            <person name="Soon Heng Tan C."/>
            <person name="Hutchins A.P."/>
            <person name="Weinmeier T."/>
            <person name="Rattei T."/>
            <person name="Chu J.S."/>
            <person name="Gimenez G."/>
            <person name="Irimia M."/>
            <person name="Rigden D.J."/>
            <person name="Fitzpatrick D.A."/>
            <person name="Lorenzo-Morales J."/>
            <person name="Bateman A."/>
            <person name="Chiu C.H."/>
            <person name="Tang P."/>
            <person name="Hegemann P."/>
            <person name="Fromm H."/>
            <person name="Raoult D."/>
            <person name="Greub G."/>
            <person name="Miranda-Saavedra D."/>
            <person name="Chen N."/>
            <person name="Nash P."/>
            <person name="Ginger M.L."/>
            <person name="Horn M."/>
            <person name="Schaap P."/>
            <person name="Caler L."/>
            <person name="Loftus B."/>
        </authorList>
    </citation>
    <scope>NUCLEOTIDE SEQUENCE [LARGE SCALE GENOMIC DNA]</scope>
    <source>
        <strain evidence="2 3">Neff</strain>
    </source>
</reference>
<dbReference type="GO" id="GO:0043022">
    <property type="term" value="F:ribosome binding"/>
    <property type="evidence" value="ECO:0007669"/>
    <property type="project" value="InterPro"/>
</dbReference>
<dbReference type="SUPFAM" id="SSF50249">
    <property type="entry name" value="Nucleic acid-binding proteins"/>
    <property type="match status" value="1"/>
</dbReference>
<name>L8HH38_ACACF</name>
<dbReference type="AlphaFoldDB" id="L8HH38"/>